<dbReference type="InterPro" id="IPR011990">
    <property type="entry name" value="TPR-like_helical_dom_sf"/>
</dbReference>
<protein>
    <submittedName>
        <fullName evidence="1">Uncharacterized protein</fullName>
    </submittedName>
</protein>
<keyword evidence="2" id="KW-1185">Reference proteome</keyword>
<reference evidence="1 2" key="1">
    <citation type="journal article" date="2024" name="IMA Fungus">
        <title>IMA Genome - F19 : A genome assembly and annotation guide to empower mycologists, including annotated draft genome sequences of Ceratocystis pirilliformis, Diaporthe australafricana, Fusarium ophioides, Paecilomyces lecythidis, and Sporothrix stenoceras.</title>
        <authorList>
            <person name="Aylward J."/>
            <person name="Wilson A.M."/>
            <person name="Visagie C.M."/>
            <person name="Spraker J."/>
            <person name="Barnes I."/>
            <person name="Buitendag C."/>
            <person name="Ceriani C."/>
            <person name="Del Mar Angel L."/>
            <person name="du Plessis D."/>
            <person name="Fuchs T."/>
            <person name="Gasser K."/>
            <person name="Kramer D."/>
            <person name="Li W."/>
            <person name="Munsamy K."/>
            <person name="Piso A."/>
            <person name="Price J.L."/>
            <person name="Sonnekus B."/>
            <person name="Thomas C."/>
            <person name="van der Nest A."/>
            <person name="van Dijk A."/>
            <person name="van Heerden A."/>
            <person name="van Vuuren N."/>
            <person name="Yilmaz N."/>
            <person name="Duong T.A."/>
            <person name="van der Merwe N.A."/>
            <person name="Wingfield M.J."/>
            <person name="Wingfield B.D."/>
        </authorList>
    </citation>
    <scope>NUCLEOTIDE SEQUENCE [LARGE SCALE GENOMIC DNA]</scope>
    <source>
        <strain evidence="1 2">CMW 18167</strain>
    </source>
</reference>
<gene>
    <name evidence="1" type="ORF">Plec18167_007216</name>
</gene>
<evidence type="ECO:0000313" key="2">
    <source>
        <dbReference type="Proteomes" id="UP001583193"/>
    </source>
</evidence>
<organism evidence="1 2">
    <name type="scientific">Paecilomyces lecythidis</name>
    <dbReference type="NCBI Taxonomy" id="3004212"/>
    <lineage>
        <taxon>Eukaryota</taxon>
        <taxon>Fungi</taxon>
        <taxon>Dikarya</taxon>
        <taxon>Ascomycota</taxon>
        <taxon>Pezizomycotina</taxon>
        <taxon>Eurotiomycetes</taxon>
        <taxon>Eurotiomycetidae</taxon>
        <taxon>Eurotiales</taxon>
        <taxon>Thermoascaceae</taxon>
        <taxon>Paecilomyces</taxon>
    </lineage>
</organism>
<accession>A0ABR3X6I0</accession>
<evidence type="ECO:0000313" key="1">
    <source>
        <dbReference type="EMBL" id="KAL1871282.1"/>
    </source>
</evidence>
<dbReference type="Gene3D" id="1.25.40.10">
    <property type="entry name" value="Tetratricopeptide repeat domain"/>
    <property type="match status" value="1"/>
</dbReference>
<dbReference type="Proteomes" id="UP001583193">
    <property type="component" value="Unassembled WGS sequence"/>
</dbReference>
<comment type="caution">
    <text evidence="1">The sequence shown here is derived from an EMBL/GenBank/DDBJ whole genome shotgun (WGS) entry which is preliminary data.</text>
</comment>
<name>A0ABR3X6I0_9EURO</name>
<sequence length="428" mass="49378">MRRLPPSEVDKWRLKALLLVCHAFPRNRYMEPVNGEIGRLLLPHLDRVLGHYDAICVKHGEQPIFVHELASTLLAASRFSNAEWKAEAISRTKKLLEDDKDPYMNAWLAYRESAIARMFGKEAESEDALQRFLQFSTTLGQEEFKLDPRFNAQRGDLIISFSENLIRQGKLLEAKKELIEWKPLGGSQSTLEGITLRARDITLGKVLRYQGFFEEARTLLEGVLQNSVLDDYFEGTGWYRVLLSNVADLYCELGLPANSEKLIMQELSPMKERGTQDIATGRRLQMSLAETYLQRHMYAKAESLLLDLQRAFMSSDGPEYTSDVNTFRIWILLARISHAQSCWDGCLARWKHALSVLERLNLDRGFNSGLVRCSIADVLFMTGHRTEAAEMFRKAQADMTSEPRIFWIPLFNSQWHDFIMDRLKEIEY</sequence>
<dbReference type="SUPFAM" id="SSF48452">
    <property type="entry name" value="TPR-like"/>
    <property type="match status" value="1"/>
</dbReference>
<dbReference type="EMBL" id="JAVDPF010000028">
    <property type="protein sequence ID" value="KAL1871282.1"/>
    <property type="molecule type" value="Genomic_DNA"/>
</dbReference>
<proteinExistence type="predicted"/>